<accession>A0A1M7K8D9</accession>
<dbReference type="InterPro" id="IPR045372">
    <property type="entry name" value="YidB"/>
</dbReference>
<dbReference type="AlphaFoldDB" id="A0A1M7K8D9"/>
<reference evidence="1 2" key="1">
    <citation type="submission" date="2016-10" db="EMBL/GenBank/DDBJ databases">
        <authorList>
            <person name="de Groot N.N."/>
        </authorList>
    </citation>
    <scope>NUCLEOTIDE SEQUENCE [LARGE SCALE GENOMIC DNA]</scope>
    <source>
        <strain evidence="1 2">GAS522</strain>
    </source>
</reference>
<dbReference type="Gene3D" id="1.10.10.690">
    <property type="entry name" value="YidB-like"/>
    <property type="match status" value="1"/>
</dbReference>
<dbReference type="SUPFAM" id="SSF140804">
    <property type="entry name" value="YidB-like"/>
    <property type="match status" value="1"/>
</dbReference>
<dbReference type="InterPro" id="IPR027405">
    <property type="entry name" value="YidB-like"/>
</dbReference>
<proteinExistence type="predicted"/>
<name>A0A1M7K8D9_9BRAD</name>
<evidence type="ECO:0008006" key="3">
    <source>
        <dbReference type="Google" id="ProtNLM"/>
    </source>
</evidence>
<dbReference type="OrthoDB" id="4235777at2"/>
<dbReference type="EMBL" id="FNTI01000001">
    <property type="protein sequence ID" value="SEB89679.1"/>
    <property type="molecule type" value="Genomic_DNA"/>
</dbReference>
<evidence type="ECO:0000313" key="2">
    <source>
        <dbReference type="Proteomes" id="UP000183208"/>
    </source>
</evidence>
<sequence>MGILDSLENSDAFKGVLGQLESAVIPVVLSEVLGNGGQGGGLSAIVAKLQQAGLGDQVKSWIGNGQNLPITAEQLQQVLGSDTVKQLAARFNIPVDQLSKVLAQQLPAVVDHASPDGRLPHTA</sequence>
<gene>
    <name evidence="1" type="ORF">SAMN05444171_0175</name>
</gene>
<organism evidence="1 2">
    <name type="scientific">Bradyrhizobium lablabi</name>
    <dbReference type="NCBI Taxonomy" id="722472"/>
    <lineage>
        <taxon>Bacteria</taxon>
        <taxon>Pseudomonadati</taxon>
        <taxon>Pseudomonadota</taxon>
        <taxon>Alphaproteobacteria</taxon>
        <taxon>Hyphomicrobiales</taxon>
        <taxon>Nitrobacteraceae</taxon>
        <taxon>Bradyrhizobium</taxon>
    </lineage>
</organism>
<evidence type="ECO:0000313" key="1">
    <source>
        <dbReference type="EMBL" id="SEB89679.1"/>
    </source>
</evidence>
<dbReference type="Proteomes" id="UP000183208">
    <property type="component" value="Unassembled WGS sequence"/>
</dbReference>
<dbReference type="Pfam" id="PF20159">
    <property type="entry name" value="YidB"/>
    <property type="match status" value="1"/>
</dbReference>
<protein>
    <recommendedName>
        <fullName evidence="3">DUF937 domain-containing protein</fullName>
    </recommendedName>
</protein>